<keyword evidence="2" id="KW-0808">Transferase</keyword>
<evidence type="ECO:0000313" key="9">
    <source>
        <dbReference type="EMBL" id="KRM77999.1"/>
    </source>
</evidence>
<dbReference type="GO" id="GO:0018104">
    <property type="term" value="P:peptidoglycan-protein cross-linking"/>
    <property type="evidence" value="ECO:0007669"/>
    <property type="project" value="TreeGrafter"/>
</dbReference>
<dbReference type="GO" id="GO:0016740">
    <property type="term" value="F:transferase activity"/>
    <property type="evidence" value="ECO:0007669"/>
    <property type="project" value="UniProtKB-KW"/>
</dbReference>
<dbReference type="EMBL" id="AYYR01000001">
    <property type="protein sequence ID" value="KRM77999.1"/>
    <property type="molecule type" value="Genomic_DNA"/>
</dbReference>
<evidence type="ECO:0000256" key="6">
    <source>
        <dbReference type="PROSITE-ProRule" id="PRU01373"/>
    </source>
</evidence>
<proteinExistence type="predicted"/>
<accession>A0A0R2BE57</accession>
<feature type="region of interest" description="Disordered" evidence="7">
    <location>
        <begin position="28"/>
        <end position="66"/>
    </location>
</feature>
<keyword evidence="3 6" id="KW-0133">Cell shape</keyword>
<dbReference type="PATRIC" id="fig|1423733.4.peg.25"/>
<keyword evidence="5 6" id="KW-0961">Cell wall biogenesis/degradation</keyword>
<evidence type="ECO:0000256" key="1">
    <source>
        <dbReference type="ARBA" id="ARBA00004752"/>
    </source>
</evidence>
<dbReference type="Pfam" id="PF03734">
    <property type="entry name" value="YkuD"/>
    <property type="match status" value="1"/>
</dbReference>
<dbReference type="InterPro" id="IPR050979">
    <property type="entry name" value="LD-transpeptidase"/>
</dbReference>
<evidence type="ECO:0000256" key="4">
    <source>
        <dbReference type="ARBA" id="ARBA00022984"/>
    </source>
</evidence>
<dbReference type="RefSeq" id="WP_056995881.1">
    <property type="nucleotide sequence ID" value="NZ_AYYR01000001.1"/>
</dbReference>
<dbReference type="STRING" id="33960.TY91_09175"/>
<dbReference type="GO" id="GO:0071555">
    <property type="term" value="P:cell wall organization"/>
    <property type="evidence" value="ECO:0007669"/>
    <property type="project" value="UniProtKB-UniRule"/>
</dbReference>
<reference evidence="9 10" key="1">
    <citation type="journal article" date="2015" name="Genome Announc.">
        <title>Expanding the biotechnology potential of lactobacilli through comparative genomics of 213 strains and associated genera.</title>
        <authorList>
            <person name="Sun Z."/>
            <person name="Harris H.M."/>
            <person name="McCann A."/>
            <person name="Guo C."/>
            <person name="Argimon S."/>
            <person name="Zhang W."/>
            <person name="Yang X."/>
            <person name="Jeffery I.B."/>
            <person name="Cooney J.C."/>
            <person name="Kagawa T.F."/>
            <person name="Liu W."/>
            <person name="Song Y."/>
            <person name="Salvetti E."/>
            <person name="Wrobel A."/>
            <person name="Rasinkangas P."/>
            <person name="Parkhill J."/>
            <person name="Rea M.C."/>
            <person name="O'Sullivan O."/>
            <person name="Ritari J."/>
            <person name="Douillard F.P."/>
            <person name="Paul Ross R."/>
            <person name="Yang R."/>
            <person name="Briner A.E."/>
            <person name="Felis G.E."/>
            <person name="de Vos W.M."/>
            <person name="Barrangou R."/>
            <person name="Klaenhammer T.R."/>
            <person name="Caufield P.W."/>
            <person name="Cui Y."/>
            <person name="Zhang H."/>
            <person name="O'Toole P.W."/>
        </authorList>
    </citation>
    <scope>NUCLEOTIDE SEQUENCE [LARGE SCALE GENOMIC DNA]</scope>
    <source>
        <strain evidence="9 10">DSM 20515</strain>
    </source>
</reference>
<evidence type="ECO:0000313" key="10">
    <source>
        <dbReference type="Proteomes" id="UP000051845"/>
    </source>
</evidence>
<dbReference type="InterPro" id="IPR038063">
    <property type="entry name" value="Transpep_catalytic_dom"/>
</dbReference>
<feature type="compositionally biased region" description="Low complexity" evidence="7">
    <location>
        <begin position="35"/>
        <end position="46"/>
    </location>
</feature>
<evidence type="ECO:0000259" key="8">
    <source>
        <dbReference type="PROSITE" id="PS52029"/>
    </source>
</evidence>
<dbReference type="UniPathway" id="UPA00219"/>
<gene>
    <name evidence="9" type="ORF">FC82_GL000024</name>
</gene>
<dbReference type="Proteomes" id="UP000051845">
    <property type="component" value="Unassembled WGS sequence"/>
</dbReference>
<evidence type="ECO:0000256" key="5">
    <source>
        <dbReference type="ARBA" id="ARBA00023316"/>
    </source>
</evidence>
<dbReference type="Gene3D" id="2.40.440.10">
    <property type="entry name" value="L,D-transpeptidase catalytic domain-like"/>
    <property type="match status" value="1"/>
</dbReference>
<sequence length="208" mass="23692">MKRALRIVLLIAVMFMVVFSAHHLLHSSAKQETNQETSQKASSTSSSKKDSSSTEDTTPSYMNKVNWRKSSENKAYPDLNKLSNVWIHVSIKNQRVYIKNGNKTVYTMYASTGIHNSTPRGTFHIQSERGNFFYNQSSGEGARYWVSFKDHGVYLFHTVPTDQYGKYNVKEADQLGKTAKSHGCVRLSIPDAKWFYNHIKEGTKVVIN</sequence>
<dbReference type="GO" id="GO:0008360">
    <property type="term" value="P:regulation of cell shape"/>
    <property type="evidence" value="ECO:0007669"/>
    <property type="project" value="UniProtKB-UniRule"/>
</dbReference>
<dbReference type="GO" id="GO:0005576">
    <property type="term" value="C:extracellular region"/>
    <property type="evidence" value="ECO:0007669"/>
    <property type="project" value="TreeGrafter"/>
</dbReference>
<dbReference type="InterPro" id="IPR005490">
    <property type="entry name" value="LD_TPept_cat_dom"/>
</dbReference>
<dbReference type="GO" id="GO:0071972">
    <property type="term" value="F:peptidoglycan L,D-transpeptidase activity"/>
    <property type="evidence" value="ECO:0007669"/>
    <property type="project" value="TreeGrafter"/>
</dbReference>
<feature type="active site" description="Proton donor/acceptor" evidence="6">
    <location>
        <position position="157"/>
    </location>
</feature>
<comment type="pathway">
    <text evidence="1 6">Cell wall biogenesis; peptidoglycan biosynthesis.</text>
</comment>
<evidence type="ECO:0000256" key="7">
    <source>
        <dbReference type="SAM" id="MobiDB-lite"/>
    </source>
</evidence>
<feature type="active site" description="Nucleophile" evidence="6">
    <location>
        <position position="184"/>
    </location>
</feature>
<dbReference type="CDD" id="cd16913">
    <property type="entry name" value="YkuD_like"/>
    <property type="match status" value="1"/>
</dbReference>
<name>A0A0R2BE57_SECCO</name>
<evidence type="ECO:0000256" key="3">
    <source>
        <dbReference type="ARBA" id="ARBA00022960"/>
    </source>
</evidence>
<dbReference type="PANTHER" id="PTHR30582">
    <property type="entry name" value="L,D-TRANSPEPTIDASE"/>
    <property type="match status" value="1"/>
</dbReference>
<dbReference type="SUPFAM" id="SSF141523">
    <property type="entry name" value="L,D-transpeptidase catalytic domain-like"/>
    <property type="match status" value="1"/>
</dbReference>
<evidence type="ECO:0000256" key="2">
    <source>
        <dbReference type="ARBA" id="ARBA00022679"/>
    </source>
</evidence>
<keyword evidence="4 6" id="KW-0573">Peptidoglycan synthesis</keyword>
<feature type="domain" description="L,D-TPase catalytic" evidence="8">
    <location>
        <begin position="85"/>
        <end position="208"/>
    </location>
</feature>
<organism evidence="9 10">
    <name type="scientific">Secundilactobacillus collinoides DSM 20515 = JCM 1123</name>
    <dbReference type="NCBI Taxonomy" id="1423733"/>
    <lineage>
        <taxon>Bacteria</taxon>
        <taxon>Bacillati</taxon>
        <taxon>Bacillota</taxon>
        <taxon>Bacilli</taxon>
        <taxon>Lactobacillales</taxon>
        <taxon>Lactobacillaceae</taxon>
        <taxon>Secundilactobacillus</taxon>
    </lineage>
</organism>
<dbReference type="AlphaFoldDB" id="A0A0R2BE57"/>
<protein>
    <recommendedName>
        <fullName evidence="8">L,D-TPase catalytic domain-containing protein</fullName>
    </recommendedName>
</protein>
<dbReference type="PROSITE" id="PS52029">
    <property type="entry name" value="LD_TPASE"/>
    <property type="match status" value="1"/>
</dbReference>
<comment type="caution">
    <text evidence="9">The sequence shown here is derived from an EMBL/GenBank/DDBJ whole genome shotgun (WGS) entry which is preliminary data.</text>
</comment>
<dbReference type="PANTHER" id="PTHR30582:SF2">
    <property type="entry name" value="L,D-TRANSPEPTIDASE YCIB-RELATED"/>
    <property type="match status" value="1"/>
</dbReference>